<reference evidence="2 3" key="1">
    <citation type="submission" date="2019-02" db="EMBL/GenBank/DDBJ databases">
        <title>Deep-cultivation of Planctomycetes and their phenomic and genomic characterization uncovers novel biology.</title>
        <authorList>
            <person name="Wiegand S."/>
            <person name="Jogler M."/>
            <person name="Boedeker C."/>
            <person name="Pinto D."/>
            <person name="Vollmers J."/>
            <person name="Rivas-Marin E."/>
            <person name="Kohn T."/>
            <person name="Peeters S.H."/>
            <person name="Heuer A."/>
            <person name="Rast P."/>
            <person name="Oberbeckmann S."/>
            <person name="Bunk B."/>
            <person name="Jeske O."/>
            <person name="Meyerdierks A."/>
            <person name="Storesund J.E."/>
            <person name="Kallscheuer N."/>
            <person name="Luecker S."/>
            <person name="Lage O.M."/>
            <person name="Pohl T."/>
            <person name="Merkel B.J."/>
            <person name="Hornburger P."/>
            <person name="Mueller R.-W."/>
            <person name="Bruemmer F."/>
            <person name="Labrenz M."/>
            <person name="Spormann A.M."/>
            <person name="Op den Camp H."/>
            <person name="Overmann J."/>
            <person name="Amann R."/>
            <person name="Jetten M.S.M."/>
            <person name="Mascher T."/>
            <person name="Medema M.H."/>
            <person name="Devos D.P."/>
            <person name="Kaster A.-K."/>
            <person name="Ovreas L."/>
            <person name="Rohde M."/>
            <person name="Galperin M.Y."/>
            <person name="Jogler C."/>
        </authorList>
    </citation>
    <scope>NUCLEOTIDE SEQUENCE [LARGE SCALE GENOMIC DNA]</scope>
    <source>
        <strain evidence="2 3">HG15A2</strain>
    </source>
</reference>
<dbReference type="OrthoDB" id="227994at2"/>
<dbReference type="RefSeq" id="WP_145059233.1">
    <property type="nucleotide sequence ID" value="NZ_CP036263.1"/>
</dbReference>
<dbReference type="InterPro" id="IPR013424">
    <property type="entry name" value="Ice-binding_C"/>
</dbReference>
<dbReference type="NCBIfam" id="TIGR02595">
    <property type="entry name" value="PEP_CTERM"/>
    <property type="match status" value="1"/>
</dbReference>
<gene>
    <name evidence="2" type="ORF">HG15A2_15100</name>
</gene>
<feature type="chain" id="PRO_5022114364" description="PEP-CTERM protein-sorting domain-containing protein" evidence="1">
    <location>
        <begin position="28"/>
        <end position="513"/>
    </location>
</feature>
<dbReference type="EMBL" id="CP036263">
    <property type="protein sequence ID" value="QDS98237.1"/>
    <property type="molecule type" value="Genomic_DNA"/>
</dbReference>
<evidence type="ECO:0000313" key="3">
    <source>
        <dbReference type="Proteomes" id="UP000319852"/>
    </source>
</evidence>
<protein>
    <recommendedName>
        <fullName evidence="4">PEP-CTERM protein-sorting domain-containing protein</fullName>
    </recommendedName>
</protein>
<sequence length="513" mass="54401" precursor="true">MCRKPSLAIMTLAAVALLSWSAKPTLGADLESFEFDDPNFTELLDVANTANPFNQWSIGEFTGGGFTLVDSFVNNGVFDIRKFSNSFAPSYLDVADIAAGKRYFVAEMSGWDIRAADAINNPEQIRFGFIDENVDGSTVTSGNAVTAQMQITSRDLGDGPIVQLEGSALGAGSTSLVPAVTLNTVQTDPFLMVLELDKTNNRYEVFYKDGTNPSQSLAQGFVSPDRDGNSIRFVANYNFGSSSFDQEGVPVADPDEFFAIERLALTTTNPLTDLLTVEVDRDSGHIKLINTSGEALSGLESYSITSSLGALDSSGWKPITDNYDNVAGPGNGSVDMDDDWMIDSTSTSLLSESVVAGDGGDLSIGQEVLLSTGGGTWIKSPTEDLEVELSFAGGVTRRPSVHFVGNGGSQFAVADLDFDGSITVDDWTIFVAGFNADLSALSAAEAYQMGDLNFGGVNGVADFAIFKAAYEATNPPLSFEAMIAGVPEPGTCMLLAISCLGLVSVRHRRNTPC</sequence>
<accession>A0A517MTZ1</accession>
<proteinExistence type="predicted"/>
<keyword evidence="3" id="KW-1185">Reference proteome</keyword>
<organism evidence="2 3">
    <name type="scientific">Adhaeretor mobilis</name>
    <dbReference type="NCBI Taxonomy" id="1930276"/>
    <lineage>
        <taxon>Bacteria</taxon>
        <taxon>Pseudomonadati</taxon>
        <taxon>Planctomycetota</taxon>
        <taxon>Planctomycetia</taxon>
        <taxon>Pirellulales</taxon>
        <taxon>Lacipirellulaceae</taxon>
        <taxon>Adhaeretor</taxon>
    </lineage>
</organism>
<evidence type="ECO:0008006" key="4">
    <source>
        <dbReference type="Google" id="ProtNLM"/>
    </source>
</evidence>
<evidence type="ECO:0000313" key="2">
    <source>
        <dbReference type="EMBL" id="QDS98237.1"/>
    </source>
</evidence>
<feature type="signal peptide" evidence="1">
    <location>
        <begin position="1"/>
        <end position="27"/>
    </location>
</feature>
<name>A0A517MTZ1_9BACT</name>
<keyword evidence="1" id="KW-0732">Signal</keyword>
<dbReference type="Proteomes" id="UP000319852">
    <property type="component" value="Chromosome"/>
</dbReference>
<dbReference type="KEGG" id="amob:HG15A2_15100"/>
<evidence type="ECO:0000256" key="1">
    <source>
        <dbReference type="SAM" id="SignalP"/>
    </source>
</evidence>
<dbReference type="AlphaFoldDB" id="A0A517MTZ1"/>